<dbReference type="InterPro" id="IPR029033">
    <property type="entry name" value="His_PPase_superfam"/>
</dbReference>
<dbReference type="InterPro" id="IPR013078">
    <property type="entry name" value="His_Pase_superF_clade-1"/>
</dbReference>
<protein>
    <submittedName>
        <fullName evidence="1">Putative phosphoglycerate mutase</fullName>
        <ecNumber evidence="1">5.4.2.12</ecNumber>
    </submittedName>
</protein>
<dbReference type="RefSeq" id="WP_183592516.1">
    <property type="nucleotide sequence ID" value="NZ_JACHWR010000002.1"/>
</dbReference>
<dbReference type="GO" id="GO:0016791">
    <property type="term" value="F:phosphatase activity"/>
    <property type="evidence" value="ECO:0007669"/>
    <property type="project" value="TreeGrafter"/>
</dbReference>
<dbReference type="CDD" id="cd07067">
    <property type="entry name" value="HP_PGM_like"/>
    <property type="match status" value="1"/>
</dbReference>
<comment type="caution">
    <text evidence="1">The sequence shown here is derived from an EMBL/GenBank/DDBJ whole genome shotgun (WGS) entry which is preliminary data.</text>
</comment>
<keyword evidence="2" id="KW-1185">Reference proteome</keyword>
<dbReference type="PROSITE" id="PS00175">
    <property type="entry name" value="PG_MUTASE"/>
    <property type="match status" value="1"/>
</dbReference>
<gene>
    <name evidence="1" type="ORF">FHU40_002381</name>
</gene>
<dbReference type="Proteomes" id="UP000589626">
    <property type="component" value="Unassembled WGS sequence"/>
</dbReference>
<keyword evidence="1" id="KW-0413">Isomerase</keyword>
<sequence length="216" mass="22124">MRLILIRHGETPSNVTGALDTARPGAPLTPLGHRQAAAIPAVLTTSRIAAVHASPLVRTQLTADPLARARGIEIVVSEGLEEIGAGALEMHTAAESVDRYAETVTSWIAGDLGVAMPDGEDGHAFFGRYDDAVRALATGHADDATVVAFSHGAAIRTFAARHGGPPEQRLRNTGAVVLDGSPGTGWAVTGWSSDPLGGAHLIDAGAADPTGEPDPV</sequence>
<accession>A0A7W4VVK6</accession>
<dbReference type="InterPro" id="IPR050275">
    <property type="entry name" value="PGM_Phosphatase"/>
</dbReference>
<dbReference type="Pfam" id="PF00300">
    <property type="entry name" value="His_Phos_1"/>
    <property type="match status" value="1"/>
</dbReference>
<reference evidence="1 2" key="1">
    <citation type="submission" date="2020-08" db="EMBL/GenBank/DDBJ databases">
        <title>Sequencing the genomes of 1000 actinobacteria strains.</title>
        <authorList>
            <person name="Klenk H.-P."/>
        </authorList>
    </citation>
    <scope>NUCLEOTIDE SEQUENCE [LARGE SCALE GENOMIC DNA]</scope>
    <source>
        <strain evidence="1 2">DSM 105498</strain>
    </source>
</reference>
<dbReference type="SUPFAM" id="SSF53254">
    <property type="entry name" value="Phosphoglycerate mutase-like"/>
    <property type="match status" value="1"/>
</dbReference>
<name>A0A7W4VVK6_9ACTN</name>
<dbReference type="PANTHER" id="PTHR48100:SF58">
    <property type="entry name" value="PE-PGRS FAMILY PROTEIN PE_PGRS11"/>
    <property type="match status" value="1"/>
</dbReference>
<evidence type="ECO:0000313" key="2">
    <source>
        <dbReference type="Proteomes" id="UP000589626"/>
    </source>
</evidence>
<dbReference type="PANTHER" id="PTHR48100">
    <property type="entry name" value="BROAD-SPECIFICITY PHOSPHATASE YOR283W-RELATED"/>
    <property type="match status" value="1"/>
</dbReference>
<evidence type="ECO:0000313" key="1">
    <source>
        <dbReference type="EMBL" id="MBB3042563.1"/>
    </source>
</evidence>
<dbReference type="GO" id="GO:0004619">
    <property type="term" value="F:phosphoglycerate mutase activity"/>
    <property type="evidence" value="ECO:0007669"/>
    <property type="project" value="UniProtKB-EC"/>
</dbReference>
<dbReference type="SMART" id="SM00855">
    <property type="entry name" value="PGAM"/>
    <property type="match status" value="1"/>
</dbReference>
<dbReference type="GO" id="GO:0005737">
    <property type="term" value="C:cytoplasm"/>
    <property type="evidence" value="ECO:0007669"/>
    <property type="project" value="TreeGrafter"/>
</dbReference>
<proteinExistence type="predicted"/>
<dbReference type="AlphaFoldDB" id="A0A7W4VVK6"/>
<organism evidence="1 2">
    <name type="scientific">Nocardioides soli</name>
    <dbReference type="NCBI Taxonomy" id="1036020"/>
    <lineage>
        <taxon>Bacteria</taxon>
        <taxon>Bacillati</taxon>
        <taxon>Actinomycetota</taxon>
        <taxon>Actinomycetes</taxon>
        <taxon>Propionibacteriales</taxon>
        <taxon>Nocardioidaceae</taxon>
        <taxon>Nocardioides</taxon>
    </lineage>
</organism>
<dbReference type="EMBL" id="JACHWR010000002">
    <property type="protein sequence ID" value="MBB3042563.1"/>
    <property type="molecule type" value="Genomic_DNA"/>
</dbReference>
<dbReference type="EC" id="5.4.2.12" evidence="1"/>
<dbReference type="InterPro" id="IPR001345">
    <property type="entry name" value="PG/BPGM_mutase_AS"/>
</dbReference>
<dbReference type="Gene3D" id="3.40.50.1240">
    <property type="entry name" value="Phosphoglycerate mutase-like"/>
    <property type="match status" value="1"/>
</dbReference>